<dbReference type="SUPFAM" id="SSF56281">
    <property type="entry name" value="Metallo-hydrolase/oxidoreductase"/>
    <property type="match status" value="1"/>
</dbReference>
<dbReference type="GO" id="GO:0004521">
    <property type="term" value="F:RNA endonuclease activity"/>
    <property type="evidence" value="ECO:0007669"/>
    <property type="project" value="TreeGrafter"/>
</dbReference>
<dbReference type="InterPro" id="IPR050698">
    <property type="entry name" value="MBL"/>
</dbReference>
<dbReference type="SMART" id="SM01027">
    <property type="entry name" value="Beta-Casp"/>
    <property type="match status" value="1"/>
</dbReference>
<dbReference type="Pfam" id="PF10996">
    <property type="entry name" value="Beta-Casp"/>
    <property type="match status" value="1"/>
</dbReference>
<feature type="domain" description="Beta-Casp" evidence="3">
    <location>
        <begin position="247"/>
        <end position="366"/>
    </location>
</feature>
<protein>
    <submittedName>
        <fullName evidence="4">MBL fold metallo-hydrolase</fullName>
    </submittedName>
</protein>
<dbReference type="CDD" id="cd16295">
    <property type="entry name" value="TTHA0252-CPSF-like_MBL-fold"/>
    <property type="match status" value="1"/>
</dbReference>
<evidence type="ECO:0000256" key="1">
    <source>
        <dbReference type="ARBA" id="ARBA00022801"/>
    </source>
</evidence>
<dbReference type="GO" id="GO:0016787">
    <property type="term" value="F:hydrolase activity"/>
    <property type="evidence" value="ECO:0007669"/>
    <property type="project" value="UniProtKB-KW"/>
</dbReference>
<feature type="domain" description="Metallo-beta-lactamase" evidence="2">
    <location>
        <begin position="13"/>
        <end position="236"/>
    </location>
</feature>
<evidence type="ECO:0000259" key="3">
    <source>
        <dbReference type="SMART" id="SM01027"/>
    </source>
</evidence>
<dbReference type="Gene3D" id="3.60.15.10">
    <property type="entry name" value="Ribonuclease Z/Hydroxyacylglutathione hydrolase-like"/>
    <property type="match status" value="1"/>
</dbReference>
<sequence length="452" mass="49549">MKLTFLGAAGTVTGSKTLVSVGNKRILIDCGLFQGFKNLRLLNWTDFPFDVNDLDAVILTHAHLDHSGALPLLVKQGYRGPIYATPSTIDLCEIMLLDSAKLQEEEASFANRHHTSGHQPALPLYDTHDAKRALKQFKSLNMNRSLTVAEGISVRFRSAGHILGASSAEITAEGKTVLFSGDLGRPDNQIMFPPEQIDHADYIIVESTYGDRTHDKTDPVEKFAEIVNRTVARGGIVVVPSFAVGRAQELLLAIYRMKKRRLIPDLPVYLNSPMAIDMTEIYMRHCKEHRLSKEECSGMGSVAKMVRTVEESRQLDAIRFPSIIVSASGMATGGRVLHHIKALAPDHRNTILFAGFQAGGTRGARMVAGEKSIRIYGDDVPVNAEVISLEGMSAHADSDQVIEWLKTAPSAPKAVYLTHGEPGPADTLRQRIKHELGWSAMAPLLGQTIDLM</sequence>
<dbReference type="InterPro" id="IPR036866">
    <property type="entry name" value="RibonucZ/Hydroxyglut_hydro"/>
</dbReference>
<dbReference type="InterPro" id="IPR011108">
    <property type="entry name" value="RMMBL"/>
</dbReference>
<name>A0A6B2QTB0_9BURK</name>
<dbReference type="AlphaFoldDB" id="A0A6B2QTB0"/>
<accession>A0A6B2QTB0</accession>
<dbReference type="Pfam" id="PF07521">
    <property type="entry name" value="RMMBL"/>
    <property type="match status" value="1"/>
</dbReference>
<dbReference type="Gene3D" id="3.40.50.10890">
    <property type="match status" value="1"/>
</dbReference>
<comment type="caution">
    <text evidence="4">The sequence shown here is derived from an EMBL/GenBank/DDBJ whole genome shotgun (WGS) entry which is preliminary data.</text>
</comment>
<dbReference type="EMBL" id="JAAGRN010000001">
    <property type="protein sequence ID" value="NDY81926.1"/>
    <property type="molecule type" value="Genomic_DNA"/>
</dbReference>
<evidence type="ECO:0000313" key="4">
    <source>
        <dbReference type="EMBL" id="NDY81926.1"/>
    </source>
</evidence>
<dbReference type="PANTHER" id="PTHR11203">
    <property type="entry name" value="CLEAVAGE AND POLYADENYLATION SPECIFICITY FACTOR FAMILY MEMBER"/>
    <property type="match status" value="1"/>
</dbReference>
<keyword evidence="1 4" id="KW-0378">Hydrolase</keyword>
<organism evidence="4">
    <name type="scientific">Sheuella amnicola</name>
    <dbReference type="NCBI Taxonomy" id="2707330"/>
    <lineage>
        <taxon>Bacteria</taxon>
        <taxon>Pseudomonadati</taxon>
        <taxon>Pseudomonadota</taxon>
        <taxon>Betaproteobacteria</taxon>
        <taxon>Burkholderiales</taxon>
        <taxon>Alcaligenaceae</taxon>
        <taxon>Sheuella</taxon>
    </lineage>
</organism>
<dbReference type="RefSeq" id="WP_163651215.1">
    <property type="nucleotide sequence ID" value="NZ_JAAGRN010000001.1"/>
</dbReference>
<dbReference type="InterPro" id="IPR001279">
    <property type="entry name" value="Metallo-B-lactamas"/>
</dbReference>
<evidence type="ECO:0000259" key="2">
    <source>
        <dbReference type="SMART" id="SM00849"/>
    </source>
</evidence>
<reference evidence="4" key="1">
    <citation type="submission" date="2020-02" db="EMBL/GenBank/DDBJ databases">
        <authorList>
            <person name="Chen W.-M."/>
        </authorList>
    </citation>
    <scope>NUCLEOTIDE SEQUENCE</scope>
    <source>
        <strain evidence="4">NBD-18</strain>
    </source>
</reference>
<dbReference type="SMART" id="SM00849">
    <property type="entry name" value="Lactamase_B"/>
    <property type="match status" value="1"/>
</dbReference>
<gene>
    <name evidence="4" type="ORF">G3I67_01660</name>
</gene>
<dbReference type="InterPro" id="IPR022712">
    <property type="entry name" value="Beta_Casp"/>
</dbReference>
<proteinExistence type="predicted"/>
<dbReference type="Pfam" id="PF00753">
    <property type="entry name" value="Lactamase_B"/>
    <property type="match status" value="1"/>
</dbReference>
<dbReference type="PANTHER" id="PTHR11203:SF37">
    <property type="entry name" value="INTEGRATOR COMPLEX SUBUNIT 11"/>
    <property type="match status" value="1"/>
</dbReference>